<dbReference type="Proteomes" id="UP001060215">
    <property type="component" value="Chromosome 6"/>
</dbReference>
<comment type="caution">
    <text evidence="1">The sequence shown here is derived from an EMBL/GenBank/DDBJ whole genome shotgun (WGS) entry which is preliminary data.</text>
</comment>
<evidence type="ECO:0000313" key="2">
    <source>
        <dbReference type="Proteomes" id="UP001060215"/>
    </source>
</evidence>
<sequence>MLLPERPVTCFQKWVGLGKNTCANCPNAIPPKIASQPRINTALVIAIRMAKMSKFNVLGTLPKVYHFVHNQNRPDMAYATERAKKAGKANACSAKNDPDRKQSVLVGETWEDRMECRHWGAHLPHVAGITRKSDYGAQSVALSGGYEYDEDHSEWFLYTGSGGRDLSGNKRTNKSQSFDQKFEKLNEALWVSCQKGPIRRNCPLMHEIGVRYDGIEKCWHIAGIRGFKVCRYLLFNVTTLLPHEQGFDDHGDHPRPLPTIKESKNATDITERKGAEEKVCWMWKKPALHDKRQVDSAYSGDGKRRCKIPSIQERLLKEFSCVICRKVRSLPLTTPCAHNFCKGCLESAFAGQTFIKERTCEGDQTLRARKNFMKCPSCSNDIFDFLQNPQVNRELMGVIESLQHQSKETEDNESSEETDCTCEKFDVVSGDAELCNVNSDILEEDEGKKGSRRLNNSHGG</sequence>
<evidence type="ECO:0000313" key="1">
    <source>
        <dbReference type="EMBL" id="KAI8021332.1"/>
    </source>
</evidence>
<gene>
    <name evidence="1" type="ORF">LOK49_LG03G00018</name>
</gene>
<organism evidence="1 2">
    <name type="scientific">Camellia lanceoleosa</name>
    <dbReference type="NCBI Taxonomy" id="1840588"/>
    <lineage>
        <taxon>Eukaryota</taxon>
        <taxon>Viridiplantae</taxon>
        <taxon>Streptophyta</taxon>
        <taxon>Embryophyta</taxon>
        <taxon>Tracheophyta</taxon>
        <taxon>Spermatophyta</taxon>
        <taxon>Magnoliopsida</taxon>
        <taxon>eudicotyledons</taxon>
        <taxon>Gunneridae</taxon>
        <taxon>Pentapetalae</taxon>
        <taxon>asterids</taxon>
        <taxon>Ericales</taxon>
        <taxon>Theaceae</taxon>
        <taxon>Camellia</taxon>
    </lineage>
</organism>
<proteinExistence type="predicted"/>
<name>A0ACC0I604_9ERIC</name>
<protein>
    <submittedName>
        <fullName evidence="1">E3 ubiquitin-protein ligase ORTHRUS 2</fullName>
    </submittedName>
</protein>
<reference evidence="1 2" key="1">
    <citation type="journal article" date="2022" name="Plant J.">
        <title>Chromosome-level genome of Camellia lanceoleosa provides a valuable resource for understanding genome evolution and self-incompatibility.</title>
        <authorList>
            <person name="Gong W."/>
            <person name="Xiao S."/>
            <person name="Wang L."/>
            <person name="Liao Z."/>
            <person name="Chang Y."/>
            <person name="Mo W."/>
            <person name="Hu G."/>
            <person name="Li W."/>
            <person name="Zhao G."/>
            <person name="Zhu H."/>
            <person name="Hu X."/>
            <person name="Ji K."/>
            <person name="Xiang X."/>
            <person name="Song Q."/>
            <person name="Yuan D."/>
            <person name="Jin S."/>
            <person name="Zhang L."/>
        </authorList>
    </citation>
    <scope>NUCLEOTIDE SEQUENCE [LARGE SCALE GENOMIC DNA]</scope>
    <source>
        <strain evidence="1">SQ_2022a</strain>
    </source>
</reference>
<keyword evidence="2" id="KW-1185">Reference proteome</keyword>
<accession>A0ACC0I604</accession>
<dbReference type="EMBL" id="CM045763">
    <property type="protein sequence ID" value="KAI8021332.1"/>
    <property type="molecule type" value="Genomic_DNA"/>
</dbReference>